<keyword evidence="3" id="KW-1185">Reference proteome</keyword>
<keyword evidence="1" id="KW-0732">Signal</keyword>
<evidence type="ECO:0000256" key="1">
    <source>
        <dbReference type="SAM" id="SignalP"/>
    </source>
</evidence>
<dbReference type="AlphaFoldDB" id="A0A9D4CTS3"/>
<reference evidence="2" key="2">
    <citation type="submission" date="2020-11" db="EMBL/GenBank/DDBJ databases">
        <authorList>
            <person name="McCartney M.A."/>
            <person name="Auch B."/>
            <person name="Kono T."/>
            <person name="Mallez S."/>
            <person name="Becker A."/>
            <person name="Gohl D.M."/>
            <person name="Silverstein K.A.T."/>
            <person name="Koren S."/>
            <person name="Bechman K.B."/>
            <person name="Herman A."/>
            <person name="Abrahante J.E."/>
            <person name="Garbe J."/>
        </authorList>
    </citation>
    <scope>NUCLEOTIDE SEQUENCE</scope>
    <source>
        <strain evidence="2">Duluth1</strain>
        <tissue evidence="2">Whole animal</tissue>
    </source>
</reference>
<sequence>MGGNAVSRAVRGYLLVDAALIAMVTAEMYGTTPQQTATCERTDNDQADSI</sequence>
<evidence type="ECO:0000313" key="2">
    <source>
        <dbReference type="EMBL" id="KAH3733247.1"/>
    </source>
</evidence>
<feature type="chain" id="PRO_5039227829" evidence="1">
    <location>
        <begin position="27"/>
        <end position="50"/>
    </location>
</feature>
<accession>A0A9D4CTS3</accession>
<gene>
    <name evidence="2" type="ORF">DPMN_039672</name>
</gene>
<reference evidence="2" key="1">
    <citation type="journal article" date="2019" name="bioRxiv">
        <title>The Genome of the Zebra Mussel, Dreissena polymorpha: A Resource for Invasive Species Research.</title>
        <authorList>
            <person name="McCartney M.A."/>
            <person name="Auch B."/>
            <person name="Kono T."/>
            <person name="Mallez S."/>
            <person name="Zhang Y."/>
            <person name="Obille A."/>
            <person name="Becker A."/>
            <person name="Abrahante J.E."/>
            <person name="Garbe J."/>
            <person name="Badalamenti J.P."/>
            <person name="Herman A."/>
            <person name="Mangelson H."/>
            <person name="Liachko I."/>
            <person name="Sullivan S."/>
            <person name="Sone E.D."/>
            <person name="Koren S."/>
            <person name="Silverstein K.A.T."/>
            <person name="Beckman K.B."/>
            <person name="Gohl D.M."/>
        </authorList>
    </citation>
    <scope>NUCLEOTIDE SEQUENCE</scope>
    <source>
        <strain evidence="2">Duluth1</strain>
        <tissue evidence="2">Whole animal</tissue>
    </source>
</reference>
<evidence type="ECO:0000313" key="3">
    <source>
        <dbReference type="Proteomes" id="UP000828390"/>
    </source>
</evidence>
<dbReference type="EMBL" id="JAIWYP010000011">
    <property type="protein sequence ID" value="KAH3733247.1"/>
    <property type="molecule type" value="Genomic_DNA"/>
</dbReference>
<proteinExistence type="predicted"/>
<dbReference type="Proteomes" id="UP000828390">
    <property type="component" value="Unassembled WGS sequence"/>
</dbReference>
<organism evidence="2 3">
    <name type="scientific">Dreissena polymorpha</name>
    <name type="common">Zebra mussel</name>
    <name type="synonym">Mytilus polymorpha</name>
    <dbReference type="NCBI Taxonomy" id="45954"/>
    <lineage>
        <taxon>Eukaryota</taxon>
        <taxon>Metazoa</taxon>
        <taxon>Spiralia</taxon>
        <taxon>Lophotrochozoa</taxon>
        <taxon>Mollusca</taxon>
        <taxon>Bivalvia</taxon>
        <taxon>Autobranchia</taxon>
        <taxon>Heteroconchia</taxon>
        <taxon>Euheterodonta</taxon>
        <taxon>Imparidentia</taxon>
        <taxon>Neoheterodontei</taxon>
        <taxon>Myida</taxon>
        <taxon>Dreissenoidea</taxon>
        <taxon>Dreissenidae</taxon>
        <taxon>Dreissena</taxon>
    </lineage>
</organism>
<name>A0A9D4CTS3_DREPO</name>
<protein>
    <submittedName>
        <fullName evidence="2">Uncharacterized protein</fullName>
    </submittedName>
</protein>
<feature type="signal peptide" evidence="1">
    <location>
        <begin position="1"/>
        <end position="26"/>
    </location>
</feature>
<comment type="caution">
    <text evidence="2">The sequence shown here is derived from an EMBL/GenBank/DDBJ whole genome shotgun (WGS) entry which is preliminary data.</text>
</comment>